<dbReference type="Proteomes" id="UP000005317">
    <property type="component" value="Unassembled WGS sequence"/>
</dbReference>
<protein>
    <submittedName>
        <fullName evidence="3">Phosphoribosyltransferase</fullName>
    </submittedName>
</protein>
<dbReference type="SUPFAM" id="SSF53271">
    <property type="entry name" value="PRTase-like"/>
    <property type="match status" value="1"/>
</dbReference>
<gene>
    <name evidence="3" type="ORF">Thini_3158</name>
</gene>
<name>A0A656HF27_THINJ</name>
<dbReference type="InterPro" id="IPR051910">
    <property type="entry name" value="ComF/GntX_DNA_util-trans"/>
</dbReference>
<dbReference type="InterPro" id="IPR000836">
    <property type="entry name" value="PRTase_dom"/>
</dbReference>
<dbReference type="Gene3D" id="3.40.50.2020">
    <property type="match status" value="1"/>
</dbReference>
<dbReference type="RefSeq" id="WP_002709581.1">
    <property type="nucleotide sequence ID" value="NZ_JH651384.1"/>
</dbReference>
<accession>A0A656HF27</accession>
<keyword evidence="3" id="KW-0808">Transferase</keyword>
<keyword evidence="4" id="KW-1185">Reference proteome</keyword>
<evidence type="ECO:0000259" key="2">
    <source>
        <dbReference type="Pfam" id="PF00156"/>
    </source>
</evidence>
<comment type="similarity">
    <text evidence="1">Belongs to the ComF/GntX family.</text>
</comment>
<dbReference type="Pfam" id="PF00156">
    <property type="entry name" value="Pribosyltran"/>
    <property type="match status" value="1"/>
</dbReference>
<dbReference type="InterPro" id="IPR029057">
    <property type="entry name" value="PRTase-like"/>
</dbReference>
<evidence type="ECO:0000256" key="1">
    <source>
        <dbReference type="ARBA" id="ARBA00008007"/>
    </source>
</evidence>
<dbReference type="GO" id="GO:0016757">
    <property type="term" value="F:glycosyltransferase activity"/>
    <property type="evidence" value="ECO:0007669"/>
    <property type="project" value="UniProtKB-KW"/>
</dbReference>
<dbReference type="EMBL" id="JH651384">
    <property type="protein sequence ID" value="EIJ35681.1"/>
    <property type="molecule type" value="Genomic_DNA"/>
</dbReference>
<keyword evidence="3" id="KW-0328">Glycosyltransferase</keyword>
<dbReference type="AlphaFoldDB" id="A0A656HF27"/>
<dbReference type="PANTHER" id="PTHR47505:SF1">
    <property type="entry name" value="DNA UTILIZATION PROTEIN YHGH"/>
    <property type="match status" value="1"/>
</dbReference>
<dbReference type="PANTHER" id="PTHR47505">
    <property type="entry name" value="DNA UTILIZATION PROTEIN YHGH"/>
    <property type="match status" value="1"/>
</dbReference>
<sequence precursor="true">MKVAAHLLQAANLLLHPGCAFCGLPRLPGYPLCEACHADLPWLPVEYNPTIAGCTASLSAFAYHPPINNLLLGIKFGKNLRELAVMGELTAVGILSQLPTVPDAILPVPLHTARLHIRGFNQALELARPLAKQLAIPLLTDTITRHKATQAQTELDSNQRQHNLHQAFRVQKPIRHQHIAIFDDVITTGSTARELASLLLAHGVQQVDIWSCARSILRQKHEAGAQIDYH</sequence>
<dbReference type="CDD" id="cd06223">
    <property type="entry name" value="PRTases_typeI"/>
    <property type="match status" value="1"/>
</dbReference>
<reference evidence="4" key="1">
    <citation type="journal article" date="2011" name="Stand. Genomic Sci.">
        <title>Genome sequence of the filamentous, gliding Thiothrix nivea neotype strain (JP2(T)).</title>
        <authorList>
            <person name="Lapidus A."/>
            <person name="Nolan M."/>
            <person name="Lucas S."/>
            <person name="Glavina Del Rio T."/>
            <person name="Tice H."/>
            <person name="Cheng J.F."/>
            <person name="Tapia R."/>
            <person name="Han C."/>
            <person name="Goodwin L."/>
            <person name="Pitluck S."/>
            <person name="Liolios K."/>
            <person name="Pagani I."/>
            <person name="Ivanova N."/>
            <person name="Huntemann M."/>
            <person name="Mavromatis K."/>
            <person name="Mikhailova N."/>
            <person name="Pati A."/>
            <person name="Chen A."/>
            <person name="Palaniappan K."/>
            <person name="Land M."/>
            <person name="Brambilla E.M."/>
            <person name="Rohde M."/>
            <person name="Abt B."/>
            <person name="Verbarg S."/>
            <person name="Goker M."/>
            <person name="Bristow J."/>
            <person name="Eisen J.A."/>
            <person name="Markowitz V."/>
            <person name="Hugenholtz P."/>
            <person name="Kyrpides N.C."/>
            <person name="Klenk H.P."/>
            <person name="Woyke T."/>
        </authorList>
    </citation>
    <scope>NUCLEOTIDE SEQUENCE [LARGE SCALE GENOMIC DNA]</scope>
    <source>
        <strain evidence="4">ATCC 35100 / DSM 5205 / JP2</strain>
    </source>
</reference>
<feature type="domain" description="Phosphoribosyltransferase" evidence="2">
    <location>
        <begin position="123"/>
        <end position="210"/>
    </location>
</feature>
<proteinExistence type="inferred from homology"/>
<evidence type="ECO:0000313" key="3">
    <source>
        <dbReference type="EMBL" id="EIJ35681.1"/>
    </source>
</evidence>
<organism evidence="3 4">
    <name type="scientific">Thiothrix nivea (strain ATCC 35100 / DSM 5205 / JP2)</name>
    <dbReference type="NCBI Taxonomy" id="870187"/>
    <lineage>
        <taxon>Bacteria</taxon>
        <taxon>Pseudomonadati</taxon>
        <taxon>Pseudomonadota</taxon>
        <taxon>Gammaproteobacteria</taxon>
        <taxon>Thiotrichales</taxon>
        <taxon>Thiotrichaceae</taxon>
        <taxon>Thiothrix</taxon>
    </lineage>
</organism>
<evidence type="ECO:0000313" key="4">
    <source>
        <dbReference type="Proteomes" id="UP000005317"/>
    </source>
</evidence>